<name>A4RUL7_OSTLU</name>
<dbReference type="GeneID" id="5000679"/>
<dbReference type="OrthoDB" id="5234at2759"/>
<dbReference type="Gramene" id="ABO94987">
    <property type="protein sequence ID" value="ABO94987"/>
    <property type="gene ID" value="OSTLU_30664"/>
</dbReference>
<organism evidence="1 2">
    <name type="scientific">Ostreococcus lucimarinus (strain CCE9901)</name>
    <dbReference type="NCBI Taxonomy" id="436017"/>
    <lineage>
        <taxon>Eukaryota</taxon>
        <taxon>Viridiplantae</taxon>
        <taxon>Chlorophyta</taxon>
        <taxon>Mamiellophyceae</taxon>
        <taxon>Mamiellales</taxon>
        <taxon>Bathycoccaceae</taxon>
        <taxon>Ostreococcus</taxon>
    </lineage>
</organism>
<sequence length="202" mass="22753">MSEEEDAETLGGDFDLRAFTAQLERAMLEGGDDDEGAMTLTATKSVSVVQTEVVDDVSMLEEEDDEDGGFEYELDGASEGPLTGRELALLCIKKYGKAHDMAIKHVKMGSGMKRWVSLNLYVGHLGQRSYPQTEAEYLEQLDVIAYLINTWSQADYTRVFFREKPIARRGLPSRPRVDTCVTLQFARSPTWDDELGDEFFPY</sequence>
<accession>A4RUL7</accession>
<proteinExistence type="predicted"/>
<dbReference type="InterPro" id="IPR021420">
    <property type="entry name" value="DUF3067"/>
</dbReference>
<dbReference type="HOGENOM" id="CLU_084886_0_0_1"/>
<dbReference type="PANTHER" id="PTHR35126">
    <property type="entry name" value="SLR0598 PROTEIN"/>
    <property type="match status" value="1"/>
</dbReference>
<evidence type="ECO:0000313" key="2">
    <source>
        <dbReference type="Proteomes" id="UP000001568"/>
    </source>
</evidence>
<dbReference type="STRING" id="436017.A4RUL7"/>
<dbReference type="Proteomes" id="UP000001568">
    <property type="component" value="Chromosome 3"/>
</dbReference>
<dbReference type="KEGG" id="olu:OSTLU_30664"/>
<dbReference type="AlphaFoldDB" id="A4RUL7"/>
<dbReference type="RefSeq" id="XP_001416694.1">
    <property type="nucleotide sequence ID" value="XM_001416657.1"/>
</dbReference>
<protein>
    <submittedName>
        <fullName evidence="1">Uncharacterized protein</fullName>
    </submittedName>
</protein>
<dbReference type="eggNOG" id="ENOG502S85F">
    <property type="taxonomic scope" value="Eukaryota"/>
</dbReference>
<gene>
    <name evidence="1" type="ORF">OSTLU_30664</name>
</gene>
<dbReference type="Pfam" id="PF11267">
    <property type="entry name" value="DUF3067"/>
    <property type="match status" value="1"/>
</dbReference>
<dbReference type="EMBL" id="CP000583">
    <property type="protein sequence ID" value="ABO94987.1"/>
    <property type="molecule type" value="Genomic_DNA"/>
</dbReference>
<dbReference type="Gene3D" id="3.30.428.40">
    <property type="entry name" value="Protein of unknown function DUF3067"/>
    <property type="match status" value="1"/>
</dbReference>
<dbReference type="PANTHER" id="PTHR35126:SF1">
    <property type="entry name" value="DUF3067 DOMAIN-CONTAINING PROTEIN"/>
    <property type="match status" value="1"/>
</dbReference>
<reference evidence="1 2" key="1">
    <citation type="journal article" date="2007" name="Proc. Natl. Acad. Sci. U.S.A.">
        <title>The tiny eukaryote Ostreococcus provides genomic insights into the paradox of plankton speciation.</title>
        <authorList>
            <person name="Palenik B."/>
            <person name="Grimwood J."/>
            <person name="Aerts A."/>
            <person name="Rouze P."/>
            <person name="Salamov A."/>
            <person name="Putnam N."/>
            <person name="Dupont C."/>
            <person name="Jorgensen R."/>
            <person name="Derelle E."/>
            <person name="Rombauts S."/>
            <person name="Zhou K."/>
            <person name="Otillar R."/>
            <person name="Merchant S.S."/>
            <person name="Podell S."/>
            <person name="Gaasterland T."/>
            <person name="Napoli C."/>
            <person name="Gendler K."/>
            <person name="Manuell A."/>
            <person name="Tai V."/>
            <person name="Vallon O."/>
            <person name="Piganeau G."/>
            <person name="Jancek S."/>
            <person name="Heijde M."/>
            <person name="Jabbari K."/>
            <person name="Bowler C."/>
            <person name="Lohr M."/>
            <person name="Robbens S."/>
            <person name="Werner G."/>
            <person name="Dubchak I."/>
            <person name="Pazour G.J."/>
            <person name="Ren Q."/>
            <person name="Paulsen I."/>
            <person name="Delwiche C."/>
            <person name="Schmutz J."/>
            <person name="Rokhsar D."/>
            <person name="Van de Peer Y."/>
            <person name="Moreau H."/>
            <person name="Grigoriev I.V."/>
        </authorList>
    </citation>
    <scope>NUCLEOTIDE SEQUENCE [LARGE SCALE GENOMIC DNA]</scope>
    <source>
        <strain evidence="1 2">CCE9901</strain>
    </source>
</reference>
<evidence type="ECO:0000313" key="1">
    <source>
        <dbReference type="EMBL" id="ABO94987.1"/>
    </source>
</evidence>
<keyword evidence="2" id="KW-1185">Reference proteome</keyword>